<proteinExistence type="inferred from homology"/>
<gene>
    <name evidence="3" type="ORF">WKW77_15800</name>
</gene>
<dbReference type="EMBL" id="JBBKZU010000006">
    <property type="protein sequence ID" value="MEJ8812549.1"/>
    <property type="molecule type" value="Genomic_DNA"/>
</dbReference>
<name>A0ABU8VFV6_9BURK</name>
<dbReference type="Gene3D" id="3.20.20.140">
    <property type="entry name" value="Metal-dependent hydrolases"/>
    <property type="match status" value="1"/>
</dbReference>
<reference evidence="3 4" key="1">
    <citation type="submission" date="2024-03" db="EMBL/GenBank/DDBJ databases">
        <title>Novel species of the genus Variovorax.</title>
        <authorList>
            <person name="Liu Q."/>
            <person name="Xin Y.-H."/>
        </authorList>
    </citation>
    <scope>NUCLEOTIDE SEQUENCE [LARGE SCALE GENOMIC DNA]</scope>
    <source>
        <strain evidence="3 4">KACC 18899</strain>
    </source>
</reference>
<dbReference type="InterPro" id="IPR052350">
    <property type="entry name" value="Metallo-dep_Lactonases"/>
</dbReference>
<dbReference type="Pfam" id="PF04909">
    <property type="entry name" value="Amidohydro_2"/>
    <property type="match status" value="1"/>
</dbReference>
<dbReference type="InterPro" id="IPR032466">
    <property type="entry name" value="Metal_Hydrolase"/>
</dbReference>
<dbReference type="PANTHER" id="PTHR43569">
    <property type="entry name" value="AMIDOHYDROLASE"/>
    <property type="match status" value="1"/>
</dbReference>
<protein>
    <submittedName>
        <fullName evidence="3">Amidohydrolase family protein</fullName>
    </submittedName>
</protein>
<comment type="similarity">
    <text evidence="1">Belongs to the metallo-dependent hydrolases superfamily.</text>
</comment>
<organism evidence="3 4">
    <name type="scientific">Variovorax ureilyticus</name>
    <dbReference type="NCBI Taxonomy" id="1836198"/>
    <lineage>
        <taxon>Bacteria</taxon>
        <taxon>Pseudomonadati</taxon>
        <taxon>Pseudomonadota</taxon>
        <taxon>Betaproteobacteria</taxon>
        <taxon>Burkholderiales</taxon>
        <taxon>Comamonadaceae</taxon>
        <taxon>Variovorax</taxon>
    </lineage>
</organism>
<evidence type="ECO:0000259" key="2">
    <source>
        <dbReference type="Pfam" id="PF04909"/>
    </source>
</evidence>
<feature type="domain" description="Amidohydrolase-related" evidence="2">
    <location>
        <begin position="6"/>
        <end position="280"/>
    </location>
</feature>
<evidence type="ECO:0000313" key="4">
    <source>
        <dbReference type="Proteomes" id="UP001365846"/>
    </source>
</evidence>
<dbReference type="RefSeq" id="WP_340357800.1">
    <property type="nucleotide sequence ID" value="NZ_JBBKZU010000006.1"/>
</dbReference>
<comment type="caution">
    <text evidence="3">The sequence shown here is derived from an EMBL/GenBank/DDBJ whole genome shotgun (WGS) entry which is preliminary data.</text>
</comment>
<keyword evidence="4" id="KW-1185">Reference proteome</keyword>
<accession>A0ABU8VFV6</accession>
<dbReference type="SUPFAM" id="SSF51556">
    <property type="entry name" value="Metallo-dependent hydrolases"/>
    <property type="match status" value="1"/>
</dbReference>
<dbReference type="InterPro" id="IPR006680">
    <property type="entry name" value="Amidohydro-rel"/>
</dbReference>
<evidence type="ECO:0000256" key="1">
    <source>
        <dbReference type="ARBA" id="ARBA00038310"/>
    </source>
</evidence>
<dbReference type="Proteomes" id="UP001365846">
    <property type="component" value="Unassembled WGS sequence"/>
</dbReference>
<sequence length="281" mass="30946">MSIGRIDAHQHYWSLAHHDYGWLQDTPELHAIHRDFAPEDLAPLLDDADIDATVLVQAAPSEAETARLLGIAADPASRVRAVVGWTDLAADDAPRRISRLAQEPLIKGLRPMLQDLPDPEWILDARLEPAIRTMTELGLCLDLLIKPHQIDAATKFALRHPLLPMVIDHGAKPDIAHGRFEPWASQIAILAQCTRVSCKLSGLATEAGADWDAAALRPYVDHLIDRFGPLRLMWGSDWPVLNLAGTYGRWQAASLELLAGLSPLEQEQILGTNAATFYGIK</sequence>
<evidence type="ECO:0000313" key="3">
    <source>
        <dbReference type="EMBL" id="MEJ8812549.1"/>
    </source>
</evidence>
<dbReference type="PANTHER" id="PTHR43569:SF2">
    <property type="entry name" value="AMIDOHYDROLASE-RELATED DOMAIN-CONTAINING PROTEIN"/>
    <property type="match status" value="1"/>
</dbReference>